<dbReference type="PANTHER" id="PTHR46481">
    <property type="entry name" value="ZINC FINGER BED DOMAIN-CONTAINING PROTEIN 4"/>
    <property type="match status" value="1"/>
</dbReference>
<dbReference type="WBParaSite" id="ACRNAN_scaffold7776.g7587.t1">
    <property type="protein sequence ID" value="ACRNAN_scaffold7776.g7587.t1"/>
    <property type="gene ID" value="ACRNAN_scaffold7776.g7587"/>
</dbReference>
<evidence type="ECO:0000313" key="9">
    <source>
        <dbReference type="WBParaSite" id="ACRNAN_scaffold7776.g7587.t1"/>
    </source>
</evidence>
<dbReference type="PANTHER" id="PTHR46481:SF10">
    <property type="entry name" value="ZINC FINGER BED DOMAIN-CONTAINING PROTEIN 39"/>
    <property type="match status" value="1"/>
</dbReference>
<keyword evidence="3" id="KW-0863">Zinc-finger</keyword>
<keyword evidence="5" id="KW-0539">Nucleus</keyword>
<dbReference type="GO" id="GO:0005634">
    <property type="term" value="C:nucleus"/>
    <property type="evidence" value="ECO:0007669"/>
    <property type="project" value="UniProtKB-SubCell"/>
</dbReference>
<protein>
    <submittedName>
        <fullName evidence="9">HAT C-terminal dimerisation domain-containing protein</fullName>
    </submittedName>
</protein>
<evidence type="ECO:0000256" key="2">
    <source>
        <dbReference type="ARBA" id="ARBA00022723"/>
    </source>
</evidence>
<reference evidence="9" key="1">
    <citation type="submission" date="2022-11" db="UniProtKB">
        <authorList>
            <consortium name="WormBaseParasite"/>
        </authorList>
    </citation>
    <scope>IDENTIFICATION</scope>
</reference>
<dbReference type="InterPro" id="IPR052035">
    <property type="entry name" value="ZnF_BED_domain_contain"/>
</dbReference>
<dbReference type="GO" id="GO:0046983">
    <property type="term" value="F:protein dimerization activity"/>
    <property type="evidence" value="ECO:0007669"/>
    <property type="project" value="InterPro"/>
</dbReference>
<proteinExistence type="predicted"/>
<dbReference type="GO" id="GO:0008270">
    <property type="term" value="F:zinc ion binding"/>
    <property type="evidence" value="ECO:0007669"/>
    <property type="project" value="UniProtKB-KW"/>
</dbReference>
<accession>A0A914EEY5</accession>
<evidence type="ECO:0000256" key="6">
    <source>
        <dbReference type="SAM" id="MobiDB-lite"/>
    </source>
</evidence>
<dbReference type="AlphaFoldDB" id="A0A914EEY5"/>
<dbReference type="SUPFAM" id="SSF140996">
    <property type="entry name" value="Hermes dimerisation domain"/>
    <property type="match status" value="1"/>
</dbReference>
<dbReference type="InterPro" id="IPR008906">
    <property type="entry name" value="HATC_C_dom"/>
</dbReference>
<comment type="subcellular location">
    <subcellularLocation>
        <location evidence="1">Nucleus</location>
    </subcellularLocation>
</comment>
<keyword evidence="8" id="KW-1185">Reference proteome</keyword>
<dbReference type="InterPro" id="IPR012337">
    <property type="entry name" value="RNaseH-like_sf"/>
</dbReference>
<evidence type="ECO:0000313" key="8">
    <source>
        <dbReference type="Proteomes" id="UP000887540"/>
    </source>
</evidence>
<dbReference type="Gene3D" id="1.10.10.1070">
    <property type="entry name" value="Zinc finger, BED domain-containing"/>
    <property type="match status" value="1"/>
</dbReference>
<evidence type="ECO:0000256" key="1">
    <source>
        <dbReference type="ARBA" id="ARBA00004123"/>
    </source>
</evidence>
<feature type="compositionally biased region" description="Polar residues" evidence="6">
    <location>
        <begin position="90"/>
        <end position="119"/>
    </location>
</feature>
<feature type="region of interest" description="Disordered" evidence="6">
    <location>
        <begin position="86"/>
        <end position="119"/>
    </location>
</feature>
<keyword evidence="2" id="KW-0479">Metal-binding</keyword>
<keyword evidence="4" id="KW-0862">Zinc</keyword>
<name>A0A914EEY5_9BILA</name>
<dbReference type="Pfam" id="PF05699">
    <property type="entry name" value="Dimer_Tnp_hAT"/>
    <property type="match status" value="1"/>
</dbReference>
<evidence type="ECO:0000256" key="4">
    <source>
        <dbReference type="ARBA" id="ARBA00022833"/>
    </source>
</evidence>
<evidence type="ECO:0000256" key="3">
    <source>
        <dbReference type="ARBA" id="ARBA00022771"/>
    </source>
</evidence>
<dbReference type="Proteomes" id="UP000887540">
    <property type="component" value="Unplaced"/>
</dbReference>
<feature type="domain" description="HAT C-terminal dimerisation" evidence="7">
    <location>
        <begin position="677"/>
        <end position="737"/>
    </location>
</feature>
<dbReference type="SUPFAM" id="SSF53098">
    <property type="entry name" value="Ribonuclease H-like"/>
    <property type="match status" value="1"/>
</dbReference>
<organism evidence="8 9">
    <name type="scientific">Acrobeloides nanus</name>
    <dbReference type="NCBI Taxonomy" id="290746"/>
    <lineage>
        <taxon>Eukaryota</taxon>
        <taxon>Metazoa</taxon>
        <taxon>Ecdysozoa</taxon>
        <taxon>Nematoda</taxon>
        <taxon>Chromadorea</taxon>
        <taxon>Rhabditida</taxon>
        <taxon>Tylenchina</taxon>
        <taxon>Cephalobomorpha</taxon>
        <taxon>Cephaloboidea</taxon>
        <taxon>Cephalobidae</taxon>
        <taxon>Acrobeloides</taxon>
    </lineage>
</organism>
<sequence>MEPMKNGQSSNENSPIKMLLSNTAQPLSEISQMEVENGISHTTAATATITATYPITSIKLEAPENISEFSSPTPIATPIIISNPTIDSVRPSSQQSANNKSNRSTPFSEASPSSTANDTFNHHYARKWGVDMKDKILKGLENGIFNRMPYTIGTDLDTFSKVFNVTTGEAVAIQCNLCMIILSPNALGQLSQHKNSCPKNLHPQKQETFPIQQYPINQQAKSSALQSVARLCVTDYLPFLMVDSPGFKRFTDDVLQFGYMAGLNAAKNKSNFSAPNSNDFLPNGQTVSRYIGDCVNERLPVFVEFLKTNIRKHGASIAIDIPTHGSSLVGFSISFIDDSWRYHNYLLDLQEIDLTSLNNDINSESIKDGLNRLLLRYGLFTENRNIVIVINKPKMILKGFSNVKCVCNFLEDLSNFVFWQRKDEMIQLPHEVKEELIRINSLIVNLMDIVNVLKKRPELKNNLSSRFSQDFDSRVLIWKSCLERFLNLTEIDYQSIRDIFATHPTLISKLGVLLGSRQILSLCLTAIEPIHNLLKKYEKLNKPSLHMVIVDLMNLKKNYQAKSNSEMNMIKAVGVAVTKFMCDKLDEFLENYHTSAMILDPGHKNQLRFLVDEERFQKAKDNFKSTANSFRVKLSIPYAQEDLDSFDGLHSTDNDHLEQEIKTYLSLKKDSVEGFPVVLDFWKVNERQFPTISKFARKILCIPASSISSEEVYKVFNKTMTKGRNAIECDTVSKIVSTIFLQKFAQSMS</sequence>
<evidence type="ECO:0000256" key="5">
    <source>
        <dbReference type="ARBA" id="ARBA00023242"/>
    </source>
</evidence>
<evidence type="ECO:0000259" key="7">
    <source>
        <dbReference type="Pfam" id="PF05699"/>
    </source>
</evidence>